<gene>
    <name evidence="2" type="ORF">LCGC14_1031190</name>
</gene>
<dbReference type="Gene3D" id="1.10.1220.10">
    <property type="entry name" value="Met repressor-like"/>
    <property type="match status" value="1"/>
</dbReference>
<accession>A0A0F9MUI5</accession>
<dbReference type="AlphaFoldDB" id="A0A0F9MUI5"/>
<dbReference type="CDD" id="cd21631">
    <property type="entry name" value="RHH_CopG_NikR-like"/>
    <property type="match status" value="1"/>
</dbReference>
<dbReference type="Pfam" id="PF01402">
    <property type="entry name" value="RHH_1"/>
    <property type="match status" value="1"/>
</dbReference>
<dbReference type="EMBL" id="LAZR01004188">
    <property type="protein sequence ID" value="KKN10970.1"/>
    <property type="molecule type" value="Genomic_DNA"/>
</dbReference>
<organism evidence="2">
    <name type="scientific">marine sediment metagenome</name>
    <dbReference type="NCBI Taxonomy" id="412755"/>
    <lineage>
        <taxon>unclassified sequences</taxon>
        <taxon>metagenomes</taxon>
        <taxon>ecological metagenomes</taxon>
    </lineage>
</organism>
<dbReference type="InterPro" id="IPR013321">
    <property type="entry name" value="Arc_rbn_hlx_hlx"/>
</dbReference>
<evidence type="ECO:0000259" key="1">
    <source>
        <dbReference type="Pfam" id="PF01402"/>
    </source>
</evidence>
<protein>
    <recommendedName>
        <fullName evidence="1">Ribbon-helix-helix protein CopG domain-containing protein</fullName>
    </recommendedName>
</protein>
<sequence length="45" mass="5405">MSNISIYMDENTLKLLNKEAEAEKRSRSNLIRKIFIDYIENKDKE</sequence>
<name>A0A0F9MUI5_9ZZZZ</name>
<evidence type="ECO:0000313" key="2">
    <source>
        <dbReference type="EMBL" id="KKN10970.1"/>
    </source>
</evidence>
<dbReference type="InterPro" id="IPR002145">
    <property type="entry name" value="CopG"/>
</dbReference>
<proteinExistence type="predicted"/>
<dbReference type="GO" id="GO:0006355">
    <property type="term" value="P:regulation of DNA-templated transcription"/>
    <property type="evidence" value="ECO:0007669"/>
    <property type="project" value="InterPro"/>
</dbReference>
<comment type="caution">
    <text evidence="2">The sequence shown here is derived from an EMBL/GenBank/DDBJ whole genome shotgun (WGS) entry which is preliminary data.</text>
</comment>
<feature type="domain" description="Ribbon-helix-helix protein CopG" evidence="1">
    <location>
        <begin position="3"/>
        <end position="41"/>
    </location>
</feature>
<reference evidence="2" key="1">
    <citation type="journal article" date="2015" name="Nature">
        <title>Complex archaea that bridge the gap between prokaryotes and eukaryotes.</title>
        <authorList>
            <person name="Spang A."/>
            <person name="Saw J.H."/>
            <person name="Jorgensen S.L."/>
            <person name="Zaremba-Niedzwiedzka K."/>
            <person name="Martijn J."/>
            <person name="Lind A.E."/>
            <person name="van Eijk R."/>
            <person name="Schleper C."/>
            <person name="Guy L."/>
            <person name="Ettema T.J."/>
        </authorList>
    </citation>
    <scope>NUCLEOTIDE SEQUENCE</scope>
</reference>